<reference evidence="1 3" key="1">
    <citation type="submission" date="2015-08" db="EMBL/GenBank/DDBJ databases">
        <title>Draft Genome Sequences of Vibrio parahaemolyticus Strains.</title>
        <authorList>
            <person name="Gonzalez-Escalona N."/>
            <person name="DePaola A."/>
        </authorList>
    </citation>
    <scope>NUCLEOTIDE SEQUENCE [LARGE SCALE GENOMIC DNA]</scope>
    <source>
        <strain evidence="1 3">CFSAN001621</strain>
    </source>
</reference>
<keyword evidence="2" id="KW-0614">Plasmid</keyword>
<dbReference type="Proteomes" id="UP000191946">
    <property type="component" value="Unassembled WGS sequence"/>
</dbReference>
<dbReference type="RefSeq" id="WP_020330765.1">
    <property type="nucleotide sequence ID" value="NZ_CP062152.1"/>
</dbReference>
<dbReference type="EMBL" id="LHQV01000019">
    <property type="protein sequence ID" value="OQJ97765.1"/>
    <property type="molecule type" value="Genomic_DNA"/>
</dbReference>
<accession>A0A659APT9</accession>
<proteinExistence type="predicted"/>
<name>A0A659APT9_VIBPH</name>
<evidence type="ECO:0000313" key="1">
    <source>
        <dbReference type="EMBL" id="OQJ97765.1"/>
    </source>
</evidence>
<organism evidence="2 4">
    <name type="scientific">Vibrio parahaemolyticus</name>
    <dbReference type="NCBI Taxonomy" id="670"/>
    <lineage>
        <taxon>Bacteria</taxon>
        <taxon>Pseudomonadati</taxon>
        <taxon>Pseudomonadota</taxon>
        <taxon>Gammaproteobacteria</taxon>
        <taxon>Vibrionales</taxon>
        <taxon>Vibrionaceae</taxon>
        <taxon>Vibrio</taxon>
    </lineage>
</organism>
<dbReference type="Proteomes" id="UP001163036">
    <property type="component" value="Plasmid pVP-16-VB00198-1"/>
</dbReference>
<evidence type="ECO:0000313" key="4">
    <source>
        <dbReference type="Proteomes" id="UP001163036"/>
    </source>
</evidence>
<dbReference type="EMBL" id="CP097357">
    <property type="protein sequence ID" value="UYV29715.1"/>
    <property type="molecule type" value="Genomic_DNA"/>
</dbReference>
<protein>
    <submittedName>
        <fullName evidence="2">Uncharacterized protein</fullName>
    </submittedName>
</protein>
<evidence type="ECO:0000313" key="3">
    <source>
        <dbReference type="Proteomes" id="UP000191946"/>
    </source>
</evidence>
<sequence length="75" mass="8852">MPNAVESHHDLYLKGKHHKGYQPMEDVFPDNLHSWEVYGSLTNGMEAHPEIPREKWLEFDFSDDNEPIEDPQFID</sequence>
<evidence type="ECO:0000313" key="2">
    <source>
        <dbReference type="EMBL" id="UYV29715.1"/>
    </source>
</evidence>
<keyword evidence="3" id="KW-1185">Reference proteome</keyword>
<dbReference type="AlphaFoldDB" id="A0A659APT9"/>
<reference evidence="2" key="2">
    <citation type="submission" date="2022-05" db="EMBL/GenBank/DDBJ databases">
        <title>Megaplasmid of Vibrio parahaemolyticus.</title>
        <authorList>
            <person name="Strauch E."/>
            <person name="Borowiak M."/>
        </authorList>
    </citation>
    <scope>NUCLEOTIDE SEQUENCE</scope>
    <source>
        <strain evidence="2">16-VB00198</strain>
        <plasmid evidence="2">pVP-16-VB00198-1</plasmid>
    </source>
</reference>
<geneLocation type="plasmid" evidence="2 4">
    <name>pVP-16-VB00198-1</name>
</geneLocation>
<gene>
    <name evidence="1" type="ORF">AKG60_19720</name>
    <name evidence="2" type="ORF">M5598_27435</name>
</gene>